<dbReference type="PANTHER" id="PTHR33823:SF4">
    <property type="entry name" value="GENERAL STRESS PROTEIN 16O"/>
    <property type="match status" value="1"/>
</dbReference>
<dbReference type="Proteomes" id="UP000228767">
    <property type="component" value="Unassembled WGS sequence"/>
</dbReference>
<evidence type="ECO:0000256" key="4">
    <source>
        <dbReference type="PROSITE-ProRule" id="PRU00510"/>
    </source>
</evidence>
<keyword evidence="1" id="KW-0479">Metal-binding</keyword>
<dbReference type="Gene3D" id="1.20.120.910">
    <property type="entry name" value="DksA, coiled-coil domain"/>
    <property type="match status" value="1"/>
</dbReference>
<evidence type="ECO:0000256" key="2">
    <source>
        <dbReference type="ARBA" id="ARBA00022771"/>
    </source>
</evidence>
<dbReference type="SUPFAM" id="SSF57716">
    <property type="entry name" value="Glucocorticoid receptor-like (DNA-binding domain)"/>
    <property type="match status" value="1"/>
</dbReference>
<dbReference type="Pfam" id="PF01258">
    <property type="entry name" value="zf-dskA_traR"/>
    <property type="match status" value="1"/>
</dbReference>
<evidence type="ECO:0000313" key="6">
    <source>
        <dbReference type="EMBL" id="PIR44655.1"/>
    </source>
</evidence>
<evidence type="ECO:0000256" key="1">
    <source>
        <dbReference type="ARBA" id="ARBA00022723"/>
    </source>
</evidence>
<accession>A0A2H0RFS9</accession>
<dbReference type="PANTHER" id="PTHR33823">
    <property type="entry name" value="RNA POLYMERASE-BINDING TRANSCRIPTION FACTOR DKSA-RELATED"/>
    <property type="match status" value="1"/>
</dbReference>
<dbReference type="AlphaFoldDB" id="A0A2H0RFS9"/>
<protein>
    <recommendedName>
        <fullName evidence="5">Zinc finger DksA/TraR C4-type domain-containing protein</fullName>
    </recommendedName>
</protein>
<organism evidence="6 7">
    <name type="scientific">Candidatus Vogelbacteria bacterium CG10_big_fil_rev_8_21_14_0_10_51_16</name>
    <dbReference type="NCBI Taxonomy" id="1975045"/>
    <lineage>
        <taxon>Bacteria</taxon>
        <taxon>Candidatus Vogeliibacteriota</taxon>
    </lineage>
</organism>
<keyword evidence="2" id="KW-0863">Zinc-finger</keyword>
<feature type="domain" description="Zinc finger DksA/TraR C4-type" evidence="5">
    <location>
        <begin position="47"/>
        <end position="74"/>
    </location>
</feature>
<sequence length="78" mass="8334">MASHVTEIDPIDVAETIGNYEKGFALNKELEGRLNLVDEALAKIEAGTYGTCDQCGTMIPLARLEANPAATTCVVHTK</sequence>
<evidence type="ECO:0000256" key="3">
    <source>
        <dbReference type="ARBA" id="ARBA00022833"/>
    </source>
</evidence>
<reference evidence="6 7" key="1">
    <citation type="submission" date="2017-09" db="EMBL/GenBank/DDBJ databases">
        <title>Depth-based differentiation of microbial function through sediment-hosted aquifers and enrichment of novel symbionts in the deep terrestrial subsurface.</title>
        <authorList>
            <person name="Probst A.J."/>
            <person name="Ladd B."/>
            <person name="Jarett J.K."/>
            <person name="Geller-Mcgrath D.E."/>
            <person name="Sieber C.M."/>
            <person name="Emerson J.B."/>
            <person name="Anantharaman K."/>
            <person name="Thomas B.C."/>
            <person name="Malmstrom R."/>
            <person name="Stieglmeier M."/>
            <person name="Klingl A."/>
            <person name="Woyke T."/>
            <person name="Ryan C.M."/>
            <person name="Banfield J.F."/>
        </authorList>
    </citation>
    <scope>NUCLEOTIDE SEQUENCE [LARGE SCALE GENOMIC DNA]</scope>
    <source>
        <strain evidence="6">CG10_big_fil_rev_8_21_14_0_10_51_16</strain>
    </source>
</reference>
<evidence type="ECO:0000259" key="5">
    <source>
        <dbReference type="Pfam" id="PF01258"/>
    </source>
</evidence>
<dbReference type="EMBL" id="PCYI01000025">
    <property type="protein sequence ID" value="PIR44655.1"/>
    <property type="molecule type" value="Genomic_DNA"/>
</dbReference>
<dbReference type="GO" id="GO:0008270">
    <property type="term" value="F:zinc ion binding"/>
    <property type="evidence" value="ECO:0007669"/>
    <property type="project" value="UniProtKB-KW"/>
</dbReference>
<evidence type="ECO:0000313" key="7">
    <source>
        <dbReference type="Proteomes" id="UP000228767"/>
    </source>
</evidence>
<dbReference type="InterPro" id="IPR000962">
    <property type="entry name" value="Znf_DskA_TraR"/>
</dbReference>
<proteinExistence type="predicted"/>
<gene>
    <name evidence="6" type="ORF">COV10_03690</name>
</gene>
<keyword evidence="3" id="KW-0862">Zinc</keyword>
<feature type="zinc finger region" description="dksA C4-type" evidence="4">
    <location>
        <begin position="52"/>
        <end position="76"/>
    </location>
</feature>
<name>A0A2H0RFS9_9BACT</name>
<comment type="caution">
    <text evidence="6">The sequence shown here is derived from an EMBL/GenBank/DDBJ whole genome shotgun (WGS) entry which is preliminary data.</text>
</comment>
<dbReference type="PROSITE" id="PS51128">
    <property type="entry name" value="ZF_DKSA_2"/>
    <property type="match status" value="1"/>
</dbReference>